<feature type="compositionally biased region" description="Basic and acidic residues" evidence="1">
    <location>
        <begin position="188"/>
        <end position="203"/>
    </location>
</feature>
<evidence type="ECO:0000313" key="2">
    <source>
        <dbReference type="EMBL" id="AYD87307.1"/>
    </source>
</evidence>
<evidence type="ECO:0000256" key="1">
    <source>
        <dbReference type="SAM" id="MobiDB-lite"/>
    </source>
</evidence>
<dbReference type="EMBL" id="MH825712">
    <property type="protein sequence ID" value="AYD87307.1"/>
    <property type="molecule type" value="Genomic_DNA"/>
</dbReference>
<feature type="region of interest" description="Disordered" evidence="1">
    <location>
        <begin position="188"/>
        <end position="216"/>
    </location>
</feature>
<reference evidence="2 3" key="1">
    <citation type="submission" date="2018-08" db="EMBL/GenBank/DDBJ databases">
        <authorList>
            <person name="Preder H."/>
            <person name="Servin-Meza L.A."/>
            <person name="Bonilla J.A."/>
            <person name="Klyczek K."/>
            <person name="Garlena R.A."/>
            <person name="Russell D.A."/>
            <person name="Pope W.H."/>
            <person name="Jacobs-Sera D."/>
            <person name="Hatfull G.F."/>
        </authorList>
    </citation>
    <scope>NUCLEOTIDE SEQUENCE [LARGE SCALE GENOMIC DNA]</scope>
</reference>
<keyword evidence="3" id="KW-1185">Reference proteome</keyword>
<name>A0A386KSK2_9CAUD</name>
<gene>
    <name evidence="2" type="primary">3</name>
    <name evidence="2" type="ORF">SEA_VALENTINIPUFF_3</name>
</gene>
<protein>
    <submittedName>
        <fullName evidence="2">Uncharacterized protein</fullName>
    </submittedName>
</protein>
<dbReference type="Proteomes" id="UP000281993">
    <property type="component" value="Segment"/>
</dbReference>
<proteinExistence type="predicted"/>
<accession>A0A386KSK2</accession>
<organism evidence="2 3">
    <name type="scientific">Microbacterium phage ValentiniPuff</name>
    <dbReference type="NCBI Taxonomy" id="2315705"/>
    <lineage>
        <taxon>Viruses</taxon>
        <taxon>Duplodnaviria</taxon>
        <taxon>Heunggongvirae</taxon>
        <taxon>Uroviricota</taxon>
        <taxon>Caudoviricetes</taxon>
        <taxon>Valentinivirus</taxon>
        <taxon>Valentinivirus valentinipuff</taxon>
    </lineage>
</organism>
<evidence type="ECO:0000313" key="3">
    <source>
        <dbReference type="Proteomes" id="UP000281993"/>
    </source>
</evidence>
<feature type="compositionally biased region" description="Acidic residues" evidence="1">
    <location>
        <begin position="204"/>
        <end position="216"/>
    </location>
</feature>
<sequence length="216" mass="24540">MTNDDYGLGALPWEPMKDETTQAYAAFIAYRDLGPRRSMREAARKYYDDIGPDDPIDPKSGRIRNFERWSSRFKWVHRAEEWDHFLQENADADEVAAIKAMRTRHVQLMTVMQSKAAQYLNTITDADLKKMTPDTAMRMLDLAIKNERLARGVPDTIQGIQDSNGKTGEAAVAPISAEALDRRLEAFLAAHDPENDIEKGEPAREDEDDDLLDPED</sequence>